<protein>
    <recommendedName>
        <fullName evidence="6">C-factor</fullName>
    </recommendedName>
</protein>
<dbReference type="EMBL" id="JARKIK010000001">
    <property type="protein sequence ID" value="KAK8754316.1"/>
    <property type="molecule type" value="Genomic_DNA"/>
</dbReference>
<dbReference type="CDD" id="cd05325">
    <property type="entry name" value="carb_red_sniffer_like_SDR_c"/>
    <property type="match status" value="1"/>
</dbReference>
<evidence type="ECO:0000256" key="1">
    <source>
        <dbReference type="ARBA" id="ARBA00022857"/>
    </source>
</evidence>
<comment type="caution">
    <text evidence="4">The sequence shown here is derived from an EMBL/GenBank/DDBJ whole genome shotgun (WGS) entry which is preliminary data.</text>
</comment>
<feature type="non-terminal residue" evidence="4">
    <location>
        <position position="1"/>
    </location>
</feature>
<dbReference type="PANTHER" id="PTHR43544:SF7">
    <property type="entry name" value="NADB-LER2"/>
    <property type="match status" value="1"/>
</dbReference>
<dbReference type="Gene3D" id="3.40.50.720">
    <property type="entry name" value="NAD(P)-binding Rossmann-like Domain"/>
    <property type="match status" value="1"/>
</dbReference>
<dbReference type="InterPro" id="IPR051468">
    <property type="entry name" value="Fungal_SecMetab_SDRs"/>
</dbReference>
<evidence type="ECO:0000313" key="5">
    <source>
        <dbReference type="Proteomes" id="UP001445076"/>
    </source>
</evidence>
<dbReference type="GO" id="GO:0005737">
    <property type="term" value="C:cytoplasm"/>
    <property type="evidence" value="ECO:0007669"/>
    <property type="project" value="TreeGrafter"/>
</dbReference>
<dbReference type="InterPro" id="IPR036291">
    <property type="entry name" value="NAD(P)-bd_dom_sf"/>
</dbReference>
<evidence type="ECO:0000256" key="2">
    <source>
        <dbReference type="ARBA" id="ARBA00023002"/>
    </source>
</evidence>
<dbReference type="GO" id="GO:0004090">
    <property type="term" value="F:carbonyl reductase (NADPH) activity"/>
    <property type="evidence" value="ECO:0007669"/>
    <property type="project" value="TreeGrafter"/>
</dbReference>
<keyword evidence="2" id="KW-0560">Oxidoreductase</keyword>
<dbReference type="InterPro" id="IPR002347">
    <property type="entry name" value="SDR_fam"/>
</dbReference>
<evidence type="ECO:0008006" key="6">
    <source>
        <dbReference type="Google" id="ProtNLM"/>
    </source>
</evidence>
<comment type="similarity">
    <text evidence="3">Belongs to the short-chain dehydrogenases/reductases (SDR) family.</text>
</comment>
<name>A0AAW0YBR2_CHEQU</name>
<dbReference type="PANTHER" id="PTHR43544">
    <property type="entry name" value="SHORT-CHAIN DEHYDROGENASE/REDUCTASE"/>
    <property type="match status" value="1"/>
</dbReference>
<dbReference type="Proteomes" id="UP001445076">
    <property type="component" value="Unassembled WGS sequence"/>
</dbReference>
<keyword evidence="5" id="KW-1185">Reference proteome</keyword>
<gene>
    <name evidence="4" type="ORF">OTU49_015551</name>
</gene>
<sequence length="253" mass="27441">LRRIMLARSILITGSSRGLGLELVKQLSAANSSPGHIIATCRNPDSALELKKLAETHQNVHITRLDVGDEESYIPLVAHVEEIVGSSGLNILINNAGISPKSTRINMVKWKHMTDTFHVNAIAPLMLAKALLPQIKRAASQMDGGCLAAKRAAIINISSILGSIEENKEGGLYPYRASKAALNAITKSQCIDLRNFNILVTCLHPGWVQTDMGGKSAPLTPVESVSGIINTLHNLNEEHHGGFYQYDGQKLPW</sequence>
<evidence type="ECO:0000256" key="3">
    <source>
        <dbReference type="RuleBase" id="RU000363"/>
    </source>
</evidence>
<dbReference type="PRINTS" id="PR00081">
    <property type="entry name" value="GDHRDH"/>
</dbReference>
<dbReference type="Pfam" id="PF00106">
    <property type="entry name" value="adh_short"/>
    <property type="match status" value="1"/>
</dbReference>
<reference evidence="4 5" key="1">
    <citation type="journal article" date="2024" name="BMC Genomics">
        <title>Genome assembly of redclaw crayfish (Cherax quadricarinatus) provides insights into its immune adaptation and hypoxia tolerance.</title>
        <authorList>
            <person name="Liu Z."/>
            <person name="Zheng J."/>
            <person name="Li H."/>
            <person name="Fang K."/>
            <person name="Wang S."/>
            <person name="He J."/>
            <person name="Zhou D."/>
            <person name="Weng S."/>
            <person name="Chi M."/>
            <person name="Gu Z."/>
            <person name="He J."/>
            <person name="Li F."/>
            <person name="Wang M."/>
        </authorList>
    </citation>
    <scope>NUCLEOTIDE SEQUENCE [LARGE SCALE GENOMIC DNA]</scope>
    <source>
        <strain evidence="4">ZL_2023a</strain>
    </source>
</reference>
<accession>A0AAW0YBR2</accession>
<dbReference type="AlphaFoldDB" id="A0AAW0YBR2"/>
<proteinExistence type="inferred from homology"/>
<dbReference type="SUPFAM" id="SSF51735">
    <property type="entry name" value="NAD(P)-binding Rossmann-fold domains"/>
    <property type="match status" value="1"/>
</dbReference>
<evidence type="ECO:0000313" key="4">
    <source>
        <dbReference type="EMBL" id="KAK8754316.1"/>
    </source>
</evidence>
<keyword evidence="1" id="KW-0521">NADP</keyword>
<dbReference type="PRINTS" id="PR00080">
    <property type="entry name" value="SDRFAMILY"/>
</dbReference>
<organism evidence="4 5">
    <name type="scientific">Cherax quadricarinatus</name>
    <name type="common">Australian red claw crayfish</name>
    <dbReference type="NCBI Taxonomy" id="27406"/>
    <lineage>
        <taxon>Eukaryota</taxon>
        <taxon>Metazoa</taxon>
        <taxon>Ecdysozoa</taxon>
        <taxon>Arthropoda</taxon>
        <taxon>Crustacea</taxon>
        <taxon>Multicrustacea</taxon>
        <taxon>Malacostraca</taxon>
        <taxon>Eumalacostraca</taxon>
        <taxon>Eucarida</taxon>
        <taxon>Decapoda</taxon>
        <taxon>Pleocyemata</taxon>
        <taxon>Astacidea</taxon>
        <taxon>Parastacoidea</taxon>
        <taxon>Parastacidae</taxon>
        <taxon>Cherax</taxon>
    </lineage>
</organism>